<comment type="caution">
    <text evidence="1">The sequence shown here is derived from an EMBL/GenBank/DDBJ whole genome shotgun (WGS) entry which is preliminary data.</text>
</comment>
<name>A0ACC2AXR8_DIPCM</name>
<evidence type="ECO:0000313" key="1">
    <source>
        <dbReference type="EMBL" id="KAJ7522245.1"/>
    </source>
</evidence>
<keyword evidence="2" id="KW-1185">Reference proteome</keyword>
<dbReference type="EMBL" id="CM055109">
    <property type="protein sequence ID" value="KAJ7522245.1"/>
    <property type="molecule type" value="Genomic_DNA"/>
</dbReference>
<evidence type="ECO:0000313" key="2">
    <source>
        <dbReference type="Proteomes" id="UP001162992"/>
    </source>
</evidence>
<reference evidence="2" key="1">
    <citation type="journal article" date="2024" name="Proc. Natl. Acad. Sci. U.S.A.">
        <title>Extraordinary preservation of gene collinearity over three hundred million years revealed in homosporous lycophytes.</title>
        <authorList>
            <person name="Li C."/>
            <person name="Wickell D."/>
            <person name="Kuo L.Y."/>
            <person name="Chen X."/>
            <person name="Nie B."/>
            <person name="Liao X."/>
            <person name="Peng D."/>
            <person name="Ji J."/>
            <person name="Jenkins J."/>
            <person name="Williams M."/>
            <person name="Shu S."/>
            <person name="Plott C."/>
            <person name="Barry K."/>
            <person name="Rajasekar S."/>
            <person name="Grimwood J."/>
            <person name="Han X."/>
            <person name="Sun S."/>
            <person name="Hou Z."/>
            <person name="He W."/>
            <person name="Dai G."/>
            <person name="Sun C."/>
            <person name="Schmutz J."/>
            <person name="Leebens-Mack J.H."/>
            <person name="Li F.W."/>
            <person name="Wang L."/>
        </authorList>
    </citation>
    <scope>NUCLEOTIDE SEQUENCE [LARGE SCALE GENOMIC DNA]</scope>
    <source>
        <strain evidence="2">cv. PW_Plant_1</strain>
    </source>
</reference>
<organism evidence="1 2">
    <name type="scientific">Diphasiastrum complanatum</name>
    <name type="common">Issler's clubmoss</name>
    <name type="synonym">Lycopodium complanatum</name>
    <dbReference type="NCBI Taxonomy" id="34168"/>
    <lineage>
        <taxon>Eukaryota</taxon>
        <taxon>Viridiplantae</taxon>
        <taxon>Streptophyta</taxon>
        <taxon>Embryophyta</taxon>
        <taxon>Tracheophyta</taxon>
        <taxon>Lycopodiopsida</taxon>
        <taxon>Lycopodiales</taxon>
        <taxon>Lycopodiaceae</taxon>
        <taxon>Lycopodioideae</taxon>
        <taxon>Diphasiastrum</taxon>
    </lineage>
</organism>
<sequence>MAFKRNNKSHEIGFRFHPTDEELMIHYLRPKLNGQGLKFDIIPEVDLYKCEPWDLPEKSLRGGSDTEWYFFVVLNKKYPRGARSNRSTKCGFWKTTGKDKPVKIHSKKVGMKKTLVFYEGRAPHGKRTDWVMYEYRLENGISKKVPPDAVVLCQVSKKKKASSIDTEEQISSLDNQDNDDVPFTEADANMGLTTDLETRPRTDCGSEIVFQLDREDPFPVDESVLMGEPEGRDVCAAIDEEMIKEIYDFLLNMPPTTEATGDDVSEAEIIEDSLQLITETPGQATGFEEPPEFSLRKSIDEILAEDPWQLGNDLLSSSVAGDAVDPQGHLGWLRQSDEAYSSVSQTLQFAAEDSTQVEITSQLLSKNSQNEPLSLSPPLMNAVSSTQITFATNGSSSQPIISSEPRPLSRSLDLLDAFSVPPASAAEFPPSFKDVFMPPLSAPSQTSRAPNLSSKSVKSLGDSTLVKLETVQQCQKMIAKGKSVQQCRSQCS</sequence>
<dbReference type="Proteomes" id="UP001162992">
    <property type="component" value="Chromosome 18"/>
</dbReference>
<proteinExistence type="predicted"/>
<accession>A0ACC2AXR8</accession>
<gene>
    <name evidence="1" type="ORF">O6H91_18G003000</name>
</gene>
<protein>
    <submittedName>
        <fullName evidence="1">Uncharacterized protein</fullName>
    </submittedName>
</protein>